<dbReference type="STRING" id="236814.IX39_15285"/>
<protein>
    <submittedName>
        <fullName evidence="1">Uncharacterized protein</fullName>
    </submittedName>
</protein>
<sequence>MRKLVLFFLLLSIIKTYSQQKLNWAEVLYGDIRSLKENKIKILKLKKGDEVLRTVEVISDNSIVAKDSLNEVYFIFDNQNRLFSINSFRNKQKQKFRLNFQDNFINGISRSVDENGIEFYSQWSKIIFNNLSYEEKETYSFDKNKNDSLNVFRIKYFFNKENFDLGYKGTYQNGKIWNKKYFNQTEVKKEVFADYYIIDSILQKDYKVTKYHFENYPDHQNIKIENDSALTIQKKLGKMISEKLEYASVPFREIFYDENENVKEKIIYKNYQNSFNEWVLWEEIKYDGKGKRLSRKFPNKDTYKLKDGTLVYRKNMNRVRTCGNTYSVKRNSSFNYLQSYSSSILFSIKWAKNFTDNFDTYSIEEDEEMIYGQLDFNMNGVAKIIGDYSASTDVKNELVRTSKSMTRNGRNLKYFKDLEVEAETNSGKKYRINLSQNPELLSFPIHTFLIKEEY</sequence>
<comment type="caution">
    <text evidence="1">The sequence shown here is derived from an EMBL/GenBank/DDBJ whole genome shotgun (WGS) entry which is preliminary data.</text>
</comment>
<dbReference type="RefSeq" id="WP_034678051.1">
    <property type="nucleotide sequence ID" value="NZ_FPAP01000002.1"/>
</dbReference>
<dbReference type="AlphaFoldDB" id="A0A085Z2W5"/>
<gene>
    <name evidence="1" type="ORF">IX39_15285</name>
</gene>
<organism evidence="1 2">
    <name type="scientific">Chryseobacterium formosense</name>
    <dbReference type="NCBI Taxonomy" id="236814"/>
    <lineage>
        <taxon>Bacteria</taxon>
        <taxon>Pseudomonadati</taxon>
        <taxon>Bacteroidota</taxon>
        <taxon>Flavobacteriia</taxon>
        <taxon>Flavobacteriales</taxon>
        <taxon>Weeksellaceae</taxon>
        <taxon>Chryseobacterium group</taxon>
        <taxon>Chryseobacterium</taxon>
    </lineage>
</organism>
<dbReference type="Proteomes" id="UP000028713">
    <property type="component" value="Unassembled WGS sequence"/>
</dbReference>
<dbReference type="EMBL" id="JPRP01000002">
    <property type="protein sequence ID" value="KFE98778.1"/>
    <property type="molecule type" value="Genomic_DNA"/>
</dbReference>
<dbReference type="OrthoDB" id="1244848at2"/>
<name>A0A085Z2W5_9FLAO</name>
<proteinExistence type="predicted"/>
<accession>A0A085Z2W5</accession>
<evidence type="ECO:0000313" key="1">
    <source>
        <dbReference type="EMBL" id="KFE98778.1"/>
    </source>
</evidence>
<reference evidence="1 2" key="1">
    <citation type="submission" date="2014-07" db="EMBL/GenBank/DDBJ databases">
        <title>Genome of Chryseobacterium formosense LMG 24722.</title>
        <authorList>
            <person name="Pipes S.E."/>
            <person name="Stropko S.J."/>
            <person name="Newman J.D."/>
        </authorList>
    </citation>
    <scope>NUCLEOTIDE SEQUENCE [LARGE SCALE GENOMIC DNA]</scope>
    <source>
        <strain evidence="1 2">LMG 24722</strain>
    </source>
</reference>
<evidence type="ECO:0000313" key="2">
    <source>
        <dbReference type="Proteomes" id="UP000028713"/>
    </source>
</evidence>
<keyword evidence="2" id="KW-1185">Reference proteome</keyword>